<protein>
    <submittedName>
        <fullName evidence="2">Phosphatase 2C 22</fullName>
    </submittedName>
</protein>
<dbReference type="PROSITE" id="PS51746">
    <property type="entry name" value="PPM_2"/>
    <property type="match status" value="1"/>
</dbReference>
<dbReference type="InterPro" id="IPR001932">
    <property type="entry name" value="PPM-type_phosphatase-like_dom"/>
</dbReference>
<sequence length="331" mass="36268">MRSVGRAFSALGARQQQLDRFVVWEGRHKTAGFVAVYAVMDGHCGAVSVDVASTHLTPLLLRHAQWQLPSPNVLAVLEDAVNELERLVTNATEHARVFDGSTLTVVVVAGGDLFLAHLGDSRAGVVSDEDALVWISHEHRVTAAPEAQRLRAVGADVRHGRLLGPKKHLDVSRALGDRDHKSNAPHALVAVPQLLCHRVRPHDRLLLLGTDGLWNIPFLDDSDFESMANTAALAHAHPSEQTKAFVEEALRFSAQDNVTLVLITLHTPYAQPEHLLLPRQPPLSGVTYDRAPPVAAGFECTYWETSAVGATLTKHTKTTQRRSFLSFLTRH</sequence>
<evidence type="ECO:0000259" key="1">
    <source>
        <dbReference type="PROSITE" id="PS51746"/>
    </source>
</evidence>
<feature type="domain" description="PPM-type phosphatase" evidence="1">
    <location>
        <begin position="3"/>
        <end position="265"/>
    </location>
</feature>
<dbReference type="SMART" id="SM00332">
    <property type="entry name" value="PP2Cc"/>
    <property type="match status" value="1"/>
</dbReference>
<dbReference type="EMBL" id="NBIV01000052">
    <property type="protein sequence ID" value="PXF45810.1"/>
    <property type="molecule type" value="Genomic_DNA"/>
</dbReference>
<organism evidence="2 3">
    <name type="scientific">Gracilariopsis chorda</name>
    <dbReference type="NCBI Taxonomy" id="448386"/>
    <lineage>
        <taxon>Eukaryota</taxon>
        <taxon>Rhodophyta</taxon>
        <taxon>Florideophyceae</taxon>
        <taxon>Rhodymeniophycidae</taxon>
        <taxon>Gracilariales</taxon>
        <taxon>Gracilariaceae</taxon>
        <taxon>Gracilariopsis</taxon>
    </lineage>
</organism>
<dbReference type="SUPFAM" id="SSF81606">
    <property type="entry name" value="PP2C-like"/>
    <property type="match status" value="1"/>
</dbReference>
<evidence type="ECO:0000313" key="2">
    <source>
        <dbReference type="EMBL" id="PXF45810.1"/>
    </source>
</evidence>
<dbReference type="InterPro" id="IPR036457">
    <property type="entry name" value="PPM-type-like_dom_sf"/>
</dbReference>
<name>A0A2V3IXF1_9FLOR</name>
<comment type="caution">
    <text evidence="2">The sequence shown here is derived from an EMBL/GenBank/DDBJ whole genome shotgun (WGS) entry which is preliminary data.</text>
</comment>
<dbReference type="STRING" id="448386.A0A2V3IXF1"/>
<proteinExistence type="predicted"/>
<accession>A0A2V3IXF1</accession>
<keyword evidence="3" id="KW-1185">Reference proteome</keyword>
<dbReference type="Proteomes" id="UP000247409">
    <property type="component" value="Unassembled WGS sequence"/>
</dbReference>
<gene>
    <name evidence="2" type="ORF">BWQ96_04422</name>
</gene>
<dbReference type="PANTHER" id="PTHR47992">
    <property type="entry name" value="PROTEIN PHOSPHATASE"/>
    <property type="match status" value="1"/>
</dbReference>
<dbReference type="GO" id="GO:0004722">
    <property type="term" value="F:protein serine/threonine phosphatase activity"/>
    <property type="evidence" value="ECO:0007669"/>
    <property type="project" value="InterPro"/>
</dbReference>
<dbReference type="InterPro" id="IPR015655">
    <property type="entry name" value="PP2C"/>
</dbReference>
<dbReference type="Pfam" id="PF00481">
    <property type="entry name" value="PP2C"/>
    <property type="match status" value="1"/>
</dbReference>
<dbReference type="OrthoDB" id="659at2759"/>
<reference evidence="2 3" key="1">
    <citation type="journal article" date="2018" name="Mol. Biol. Evol.">
        <title>Analysis of the draft genome of the red seaweed Gracilariopsis chorda provides insights into genome size evolution in Rhodophyta.</title>
        <authorList>
            <person name="Lee J."/>
            <person name="Yang E.C."/>
            <person name="Graf L."/>
            <person name="Yang J.H."/>
            <person name="Qiu H."/>
            <person name="Zel Zion U."/>
            <person name="Chan C.X."/>
            <person name="Stephens T.G."/>
            <person name="Weber A.P.M."/>
            <person name="Boo G.H."/>
            <person name="Boo S.M."/>
            <person name="Kim K.M."/>
            <person name="Shin Y."/>
            <person name="Jung M."/>
            <person name="Lee S.J."/>
            <person name="Yim H.S."/>
            <person name="Lee J.H."/>
            <person name="Bhattacharya D."/>
            <person name="Yoon H.S."/>
        </authorList>
    </citation>
    <scope>NUCLEOTIDE SEQUENCE [LARGE SCALE GENOMIC DNA]</scope>
    <source>
        <strain evidence="2 3">SKKU-2015</strain>
        <tissue evidence="2">Whole body</tissue>
    </source>
</reference>
<dbReference type="AlphaFoldDB" id="A0A2V3IXF1"/>
<evidence type="ECO:0000313" key="3">
    <source>
        <dbReference type="Proteomes" id="UP000247409"/>
    </source>
</evidence>
<dbReference type="Gene3D" id="3.60.40.10">
    <property type="entry name" value="PPM-type phosphatase domain"/>
    <property type="match status" value="1"/>
</dbReference>
<dbReference type="CDD" id="cd00143">
    <property type="entry name" value="PP2Cc"/>
    <property type="match status" value="1"/>
</dbReference>